<proteinExistence type="predicted"/>
<comment type="caution">
    <text evidence="1">The sequence shown here is derived from an EMBL/GenBank/DDBJ whole genome shotgun (WGS) entry which is preliminary data.</text>
</comment>
<protein>
    <submittedName>
        <fullName evidence="1">Uncharacterized protein</fullName>
    </submittedName>
</protein>
<reference evidence="1" key="2">
    <citation type="submission" date="2020-09" db="EMBL/GenBank/DDBJ databases">
        <authorList>
            <person name="Sun Q."/>
            <person name="Ohkuma M."/>
        </authorList>
    </citation>
    <scope>NUCLEOTIDE SEQUENCE</scope>
    <source>
        <strain evidence="1">JCM 4654</strain>
    </source>
</reference>
<dbReference type="Proteomes" id="UP000608955">
    <property type="component" value="Unassembled WGS sequence"/>
</dbReference>
<reference evidence="1" key="1">
    <citation type="journal article" date="2014" name="Int. J. Syst. Evol. Microbiol.">
        <title>Complete genome sequence of Corynebacterium casei LMG S-19264T (=DSM 44701T), isolated from a smear-ripened cheese.</title>
        <authorList>
            <consortium name="US DOE Joint Genome Institute (JGI-PGF)"/>
            <person name="Walter F."/>
            <person name="Albersmeier A."/>
            <person name="Kalinowski J."/>
            <person name="Ruckert C."/>
        </authorList>
    </citation>
    <scope>NUCLEOTIDE SEQUENCE</scope>
    <source>
        <strain evidence="1">JCM 4654</strain>
    </source>
</reference>
<sequence length="63" mass="6820">MGGAGRAWGGVVAAGAFPSRRGWRPGMLQPRNRPAPYLATKHAATALRPVWRRDGRPCLVSPR</sequence>
<accession>A0A918Y5K7</accession>
<name>A0A918Y5K7_9ACTN</name>
<organism evidence="1 2">
    <name type="scientific">Streptomyces naganishii JCM 4654</name>
    <dbReference type="NCBI Taxonomy" id="1306179"/>
    <lineage>
        <taxon>Bacteria</taxon>
        <taxon>Bacillati</taxon>
        <taxon>Actinomycetota</taxon>
        <taxon>Actinomycetes</taxon>
        <taxon>Kitasatosporales</taxon>
        <taxon>Streptomycetaceae</taxon>
        <taxon>Streptomyces</taxon>
    </lineage>
</organism>
<dbReference type="EMBL" id="BMVF01000009">
    <property type="protein sequence ID" value="GHD90706.1"/>
    <property type="molecule type" value="Genomic_DNA"/>
</dbReference>
<dbReference type="AlphaFoldDB" id="A0A918Y5K7"/>
<evidence type="ECO:0000313" key="2">
    <source>
        <dbReference type="Proteomes" id="UP000608955"/>
    </source>
</evidence>
<evidence type="ECO:0000313" key="1">
    <source>
        <dbReference type="EMBL" id="GHD90706.1"/>
    </source>
</evidence>
<gene>
    <name evidence="1" type="ORF">GCM10010508_36350</name>
</gene>
<keyword evidence="2" id="KW-1185">Reference proteome</keyword>